<feature type="region of interest" description="Disordered" evidence="1">
    <location>
        <begin position="481"/>
        <end position="536"/>
    </location>
</feature>
<organism evidence="2 3">
    <name type="scientific">Besnoitia besnoiti</name>
    <name type="common">Apicomplexan protozoan</name>
    <dbReference type="NCBI Taxonomy" id="94643"/>
    <lineage>
        <taxon>Eukaryota</taxon>
        <taxon>Sar</taxon>
        <taxon>Alveolata</taxon>
        <taxon>Apicomplexa</taxon>
        <taxon>Conoidasida</taxon>
        <taxon>Coccidia</taxon>
        <taxon>Eucoccidiorida</taxon>
        <taxon>Eimeriorina</taxon>
        <taxon>Sarcocystidae</taxon>
        <taxon>Besnoitia</taxon>
    </lineage>
</organism>
<dbReference type="GeneID" id="40312057"/>
<dbReference type="Proteomes" id="UP000224006">
    <property type="component" value="Unassembled WGS sequence"/>
</dbReference>
<feature type="region of interest" description="Disordered" evidence="1">
    <location>
        <begin position="1"/>
        <end position="35"/>
    </location>
</feature>
<gene>
    <name evidence="2" type="ORF">BESB_071310</name>
</gene>
<evidence type="ECO:0000256" key="1">
    <source>
        <dbReference type="SAM" id="MobiDB-lite"/>
    </source>
</evidence>
<sequence>MAPADAGRGGALSPLPHNSLSLHRDDTLGVSPRAQAAHPVLLSSLHYAANPSSSSPSPEPFPSPVPPRPSVGAGRASVSGPSSGALCSSTLSPVPSFVLAGSATSSPAIPPVSCAPSCLPPAYGFAVPPVSLSLSQLRSLFLPLASPMSRVFPRSQASGDVSPAPPAPVPFVSSSAPFSAPSSSPSPPSAPQSASAPSPSPPAAPRPKSNSGSLRYFPAFPVHRCRGVSLTSPTTGDKVCFGHFEEGAGILLVAPEVLDTLALSSRSPFFDGFILRQLSPKVFYDEVKRELSAYLAAAAKLGQQPAGLEGQHSQDKKAREKARWERAAGGDGEAERGGEPPRGRDPESEQDEQAEGLLGKELGRTPPREAAGGEDRRKSLGTSVPLQGKLRGAAASASPSVVVESLSGCLTSADEATPLLTELERTGKCSVPIQFLEFTRGKETDLNLCIGDCYWLGMKIPLQACNPFLVSRNEGILEYFTAPPSSQAPHPSTSWSQEAEDERRQRARGGRGEHAGRAPGRQPGAGRPMEEEDGQDDDELWDYRAALEEVSKHMLEKCKRAAEVLPETVSSVANKVQGSLPRSTDAALEKAKQCADSAQRSLGRLAEHARQVGGSLRTTIREIWNSWKGSSDGGGAAGGAPTQGPS</sequence>
<dbReference type="KEGG" id="bbes:BESB_071310"/>
<feature type="compositionally biased region" description="Low complexity" evidence="1">
    <location>
        <begin position="517"/>
        <end position="527"/>
    </location>
</feature>
<dbReference type="AlphaFoldDB" id="A0A2A9M7R9"/>
<feature type="region of interest" description="Disordered" evidence="1">
    <location>
        <begin position="178"/>
        <end position="210"/>
    </location>
</feature>
<protein>
    <submittedName>
        <fullName evidence="2">Uncharacterized protein</fullName>
    </submittedName>
</protein>
<dbReference type="EMBL" id="NWUJ01000007">
    <property type="protein sequence ID" value="PFH33979.1"/>
    <property type="molecule type" value="Genomic_DNA"/>
</dbReference>
<proteinExistence type="predicted"/>
<evidence type="ECO:0000313" key="2">
    <source>
        <dbReference type="EMBL" id="PFH33979.1"/>
    </source>
</evidence>
<keyword evidence="3" id="KW-1185">Reference proteome</keyword>
<accession>A0A2A9M7R9</accession>
<feature type="region of interest" description="Disordered" evidence="1">
    <location>
        <begin position="626"/>
        <end position="646"/>
    </location>
</feature>
<feature type="compositionally biased region" description="Basic and acidic residues" evidence="1">
    <location>
        <begin position="361"/>
        <end position="378"/>
    </location>
</feature>
<reference evidence="2 3" key="1">
    <citation type="submission" date="2017-09" db="EMBL/GenBank/DDBJ databases">
        <title>Genome sequencing of Besnoitia besnoiti strain Bb-Ger1.</title>
        <authorList>
            <person name="Schares G."/>
            <person name="Venepally P."/>
            <person name="Lorenzi H.A."/>
        </authorList>
    </citation>
    <scope>NUCLEOTIDE SEQUENCE [LARGE SCALE GENOMIC DNA]</scope>
    <source>
        <strain evidence="2 3">Bb-Ger1</strain>
    </source>
</reference>
<feature type="compositionally biased region" description="Pro residues" evidence="1">
    <location>
        <begin position="57"/>
        <end position="69"/>
    </location>
</feature>
<comment type="caution">
    <text evidence="2">The sequence shown here is derived from an EMBL/GenBank/DDBJ whole genome shotgun (WGS) entry which is preliminary data.</text>
</comment>
<dbReference type="RefSeq" id="XP_029217988.1">
    <property type="nucleotide sequence ID" value="XM_029365504.1"/>
</dbReference>
<evidence type="ECO:0000313" key="3">
    <source>
        <dbReference type="Proteomes" id="UP000224006"/>
    </source>
</evidence>
<feature type="region of interest" description="Disordered" evidence="1">
    <location>
        <begin position="303"/>
        <end position="385"/>
    </location>
</feature>
<dbReference type="OrthoDB" id="333587at2759"/>
<feature type="compositionally biased region" description="Basic and acidic residues" evidence="1">
    <location>
        <begin position="312"/>
        <end position="347"/>
    </location>
</feature>
<dbReference type="VEuPathDB" id="ToxoDB:BESB_071310"/>
<feature type="compositionally biased region" description="Polar residues" evidence="1">
    <location>
        <begin position="483"/>
        <end position="497"/>
    </location>
</feature>
<feature type="compositionally biased region" description="Low complexity" evidence="1">
    <location>
        <begin position="12"/>
        <end position="21"/>
    </location>
</feature>
<name>A0A2A9M7R9_BESBE</name>
<feature type="region of interest" description="Disordered" evidence="1">
    <location>
        <begin position="48"/>
        <end position="87"/>
    </location>
</feature>